<organism evidence="5 6">
    <name type="scientific">Pontixanthobacter aquaemixtae</name>
    <dbReference type="NCBI Taxonomy" id="1958940"/>
    <lineage>
        <taxon>Bacteria</taxon>
        <taxon>Pseudomonadati</taxon>
        <taxon>Pseudomonadota</taxon>
        <taxon>Alphaproteobacteria</taxon>
        <taxon>Sphingomonadales</taxon>
        <taxon>Erythrobacteraceae</taxon>
        <taxon>Pontixanthobacter</taxon>
    </lineage>
</organism>
<accession>A0A844ZZM0</accession>
<dbReference type="InterPro" id="IPR028978">
    <property type="entry name" value="Chorismate_lyase_/UTRA_dom_sf"/>
</dbReference>
<dbReference type="SMART" id="SM00866">
    <property type="entry name" value="UTRA"/>
    <property type="match status" value="1"/>
</dbReference>
<evidence type="ECO:0000313" key="6">
    <source>
        <dbReference type="Proteomes" id="UP000442714"/>
    </source>
</evidence>
<keyword evidence="1" id="KW-0805">Transcription regulation</keyword>
<dbReference type="Pfam" id="PF00392">
    <property type="entry name" value="GntR"/>
    <property type="match status" value="1"/>
</dbReference>
<dbReference type="PANTHER" id="PTHR44846:SF16">
    <property type="entry name" value="TRANSCRIPTIONAL REGULATOR PHNF-RELATED"/>
    <property type="match status" value="1"/>
</dbReference>
<proteinExistence type="predicted"/>
<dbReference type="SMART" id="SM00345">
    <property type="entry name" value="HTH_GNTR"/>
    <property type="match status" value="1"/>
</dbReference>
<keyword evidence="2" id="KW-0238">DNA-binding</keyword>
<dbReference type="PANTHER" id="PTHR44846">
    <property type="entry name" value="MANNOSYL-D-GLYCERATE TRANSPORT/METABOLISM SYSTEM REPRESSOR MNGR-RELATED"/>
    <property type="match status" value="1"/>
</dbReference>
<dbReference type="AlphaFoldDB" id="A0A844ZZM0"/>
<reference evidence="5 6" key="1">
    <citation type="submission" date="2019-12" db="EMBL/GenBank/DDBJ databases">
        <title>Genomic-based taxomic classification of the family Erythrobacteraceae.</title>
        <authorList>
            <person name="Xu L."/>
        </authorList>
    </citation>
    <scope>NUCLEOTIDE SEQUENCE [LARGE SCALE GENOMIC DNA]</scope>
    <source>
        <strain evidence="5 6">KCTC 52763</strain>
    </source>
</reference>
<dbReference type="InterPro" id="IPR036388">
    <property type="entry name" value="WH-like_DNA-bd_sf"/>
</dbReference>
<keyword evidence="6" id="KW-1185">Reference proteome</keyword>
<evidence type="ECO:0000256" key="2">
    <source>
        <dbReference type="ARBA" id="ARBA00023125"/>
    </source>
</evidence>
<dbReference type="CDD" id="cd07377">
    <property type="entry name" value="WHTH_GntR"/>
    <property type="match status" value="1"/>
</dbReference>
<name>A0A844ZZM0_9SPHN</name>
<dbReference type="Pfam" id="PF07702">
    <property type="entry name" value="UTRA"/>
    <property type="match status" value="1"/>
</dbReference>
<dbReference type="PRINTS" id="PR00035">
    <property type="entry name" value="HTHGNTR"/>
</dbReference>
<dbReference type="InterPro" id="IPR036390">
    <property type="entry name" value="WH_DNA-bd_sf"/>
</dbReference>
<evidence type="ECO:0000256" key="1">
    <source>
        <dbReference type="ARBA" id="ARBA00023015"/>
    </source>
</evidence>
<evidence type="ECO:0000256" key="3">
    <source>
        <dbReference type="ARBA" id="ARBA00023163"/>
    </source>
</evidence>
<dbReference type="PROSITE" id="PS50949">
    <property type="entry name" value="HTH_GNTR"/>
    <property type="match status" value="1"/>
</dbReference>
<dbReference type="GO" id="GO:0003677">
    <property type="term" value="F:DNA binding"/>
    <property type="evidence" value="ECO:0007669"/>
    <property type="project" value="UniProtKB-KW"/>
</dbReference>
<dbReference type="Gene3D" id="3.40.1410.10">
    <property type="entry name" value="Chorismate lyase-like"/>
    <property type="match status" value="1"/>
</dbReference>
<protein>
    <submittedName>
        <fullName evidence="5">UTRA domain-containing protein</fullName>
    </submittedName>
</protein>
<feature type="domain" description="HTH gntR-type" evidence="4">
    <location>
        <begin position="23"/>
        <end position="91"/>
    </location>
</feature>
<sequence>MHNMSIHNRGCQSPRQPNVRQRMHAYEKIRTEMLQRISQQVWPAGSSLPHEEQLAEEFGVARGTVRRAMEQLVDQGLLERKRKAGTKVAARNAHSSTLTIPVVRREVTDSGAEYGYSLLSARKGGRPLDRSGYFAGAPLLHICCLHLSDGRPYQLEDRLINLAVVPEAEVQDFSEISPNEWLLQKVPYSSVCTTLKAEAADAKQSRHLQIAQHSPVFVIERQTRLDKQQVTLVRMSHPAAGFSIITQTNWIDIPDPE</sequence>
<dbReference type="EMBL" id="WTYX01000001">
    <property type="protein sequence ID" value="MXO90879.1"/>
    <property type="molecule type" value="Genomic_DNA"/>
</dbReference>
<keyword evidence="3" id="KW-0804">Transcription</keyword>
<dbReference type="SUPFAM" id="SSF46785">
    <property type="entry name" value="Winged helix' DNA-binding domain"/>
    <property type="match status" value="1"/>
</dbReference>
<comment type="caution">
    <text evidence="5">The sequence shown here is derived from an EMBL/GenBank/DDBJ whole genome shotgun (WGS) entry which is preliminary data.</text>
</comment>
<dbReference type="InterPro" id="IPR011663">
    <property type="entry name" value="UTRA"/>
</dbReference>
<dbReference type="Gene3D" id="1.10.10.10">
    <property type="entry name" value="Winged helix-like DNA-binding domain superfamily/Winged helix DNA-binding domain"/>
    <property type="match status" value="1"/>
</dbReference>
<dbReference type="GO" id="GO:0003700">
    <property type="term" value="F:DNA-binding transcription factor activity"/>
    <property type="evidence" value="ECO:0007669"/>
    <property type="project" value="InterPro"/>
</dbReference>
<evidence type="ECO:0000259" key="4">
    <source>
        <dbReference type="PROSITE" id="PS50949"/>
    </source>
</evidence>
<dbReference type="SUPFAM" id="SSF64288">
    <property type="entry name" value="Chorismate lyase-like"/>
    <property type="match status" value="1"/>
</dbReference>
<dbReference type="InterPro" id="IPR000524">
    <property type="entry name" value="Tscrpt_reg_HTH_GntR"/>
</dbReference>
<evidence type="ECO:0000313" key="5">
    <source>
        <dbReference type="EMBL" id="MXO90879.1"/>
    </source>
</evidence>
<gene>
    <name evidence="5" type="ORF">GRI41_08605</name>
</gene>
<dbReference type="InterPro" id="IPR050679">
    <property type="entry name" value="Bact_HTH_transcr_reg"/>
</dbReference>
<dbReference type="Proteomes" id="UP000442714">
    <property type="component" value="Unassembled WGS sequence"/>
</dbReference>